<reference evidence="1" key="1">
    <citation type="submission" date="2020-09" db="EMBL/GenBank/DDBJ databases">
        <title>Parvovirus dark matter in the feces of wild birds.</title>
        <authorList>
            <person name="Dai Z."/>
            <person name="Yang S."/>
            <person name="Zhang W."/>
        </authorList>
    </citation>
    <scope>NUCLEOTIDE SEQUENCE</scope>
    <source>
        <strain evidence="1">Dar170par060</strain>
    </source>
</reference>
<evidence type="ECO:0000313" key="1">
    <source>
        <dbReference type="EMBL" id="QTE03805.1"/>
    </source>
</evidence>
<protein>
    <submittedName>
        <fullName evidence="1">Uncharacterized protein</fullName>
    </submittedName>
</protein>
<name>A0A8A4XCX5_9VIRU</name>
<proteinExistence type="predicted"/>
<organism evidence="1">
    <name type="scientific">Phoenicurus auroreus parvoviridae sp</name>
    <dbReference type="NCBI Taxonomy" id="2794531"/>
    <lineage>
        <taxon>Viruses</taxon>
        <taxon>Monodnaviria</taxon>
        <taxon>Shotokuvirae</taxon>
        <taxon>Cossaviricota</taxon>
        <taxon>Quintoviricetes</taxon>
        <taxon>Piccovirales</taxon>
        <taxon>Parvoviridae</taxon>
    </lineage>
</organism>
<accession>A0A8A4XCX5</accession>
<dbReference type="EMBL" id="MW046424">
    <property type="protein sequence ID" value="QTE03805.1"/>
    <property type="molecule type" value="Genomic_DNA"/>
</dbReference>
<sequence length="217" mass="25544">MSNCSQKTRQYWSRFLWTPNLVHQVPTKLSWDLKRIGEQFPNILIGGGFPTWLFGLTTLYGDIDVYVPLQDVPNREFLSCVYILQTLLPHYKFSEPRKSPGYKYMVVDCTFDTIWLQIIIVDAELTTRTLFDSYDLSICKNLIHMKDGVWQFSSEACGTNSNYQQLVNIKKHMIAARLSTIRRSSKYLLRYAIPSLQFFCSQQIKRQTFNIYLKIFY</sequence>